<reference evidence="2" key="1">
    <citation type="journal article" date="2020" name="Fungal Divers.">
        <title>Resolving the Mortierellaceae phylogeny through synthesis of multi-gene phylogenetics and phylogenomics.</title>
        <authorList>
            <person name="Vandepol N."/>
            <person name="Liber J."/>
            <person name="Desiro A."/>
            <person name="Na H."/>
            <person name="Kennedy M."/>
            <person name="Barry K."/>
            <person name="Grigoriev I.V."/>
            <person name="Miller A.N."/>
            <person name="O'Donnell K."/>
            <person name="Stajich J.E."/>
            <person name="Bonito G."/>
        </authorList>
    </citation>
    <scope>NUCLEOTIDE SEQUENCE</scope>
    <source>
        <strain evidence="2">NRRL 2769</strain>
    </source>
</reference>
<keyword evidence="3" id="KW-1185">Reference proteome</keyword>
<feature type="chain" id="PRO_5040150490" description="Secreted protein" evidence="1">
    <location>
        <begin position="24"/>
        <end position="177"/>
    </location>
</feature>
<dbReference type="Proteomes" id="UP000703661">
    <property type="component" value="Unassembled WGS sequence"/>
</dbReference>
<dbReference type="OrthoDB" id="3044029at2759"/>
<evidence type="ECO:0008006" key="4">
    <source>
        <dbReference type="Google" id="ProtNLM"/>
    </source>
</evidence>
<feature type="signal peptide" evidence="1">
    <location>
        <begin position="1"/>
        <end position="23"/>
    </location>
</feature>
<organism evidence="2 3">
    <name type="scientific">Entomortierella chlamydospora</name>
    <dbReference type="NCBI Taxonomy" id="101097"/>
    <lineage>
        <taxon>Eukaryota</taxon>
        <taxon>Fungi</taxon>
        <taxon>Fungi incertae sedis</taxon>
        <taxon>Mucoromycota</taxon>
        <taxon>Mortierellomycotina</taxon>
        <taxon>Mortierellomycetes</taxon>
        <taxon>Mortierellales</taxon>
        <taxon>Mortierellaceae</taxon>
        <taxon>Entomortierella</taxon>
    </lineage>
</organism>
<dbReference type="AlphaFoldDB" id="A0A9P6MDT9"/>
<name>A0A9P6MDT9_9FUNG</name>
<evidence type="ECO:0000313" key="2">
    <source>
        <dbReference type="EMBL" id="KAF9994298.1"/>
    </source>
</evidence>
<protein>
    <recommendedName>
        <fullName evidence="4">Secreted protein</fullName>
    </recommendedName>
</protein>
<sequence>MKTTFSLAIASIALLFAGSRTDAAPVSDATVKGQTAALISASEYCLFLPPKYGGNIADNEDKAVAFCNRPISSAPKAGTLPSGFIKSIHFVHNTEKNYVQITGRIDRSKYGLSSKDGGGQYDMNAPTGSKCAGYAKFVQLIEPDAQIYCLRCCANKADCPTNKSTDGCKEVLGGNYS</sequence>
<proteinExistence type="predicted"/>
<keyword evidence="1" id="KW-0732">Signal</keyword>
<comment type="caution">
    <text evidence="2">The sequence shown here is derived from an EMBL/GenBank/DDBJ whole genome shotgun (WGS) entry which is preliminary data.</text>
</comment>
<evidence type="ECO:0000256" key="1">
    <source>
        <dbReference type="SAM" id="SignalP"/>
    </source>
</evidence>
<dbReference type="EMBL" id="JAAAID010004106">
    <property type="protein sequence ID" value="KAF9994298.1"/>
    <property type="molecule type" value="Genomic_DNA"/>
</dbReference>
<evidence type="ECO:0000313" key="3">
    <source>
        <dbReference type="Proteomes" id="UP000703661"/>
    </source>
</evidence>
<gene>
    <name evidence="2" type="ORF">BGZ80_007863</name>
</gene>
<accession>A0A9P6MDT9</accession>